<protein>
    <submittedName>
        <fullName evidence="1">Uncharacterized protein</fullName>
    </submittedName>
</protein>
<proteinExistence type="predicted"/>
<comment type="caution">
    <text evidence="1">The sequence shown here is derived from an EMBL/GenBank/DDBJ whole genome shotgun (WGS) entry which is preliminary data.</text>
</comment>
<name>A0ACC2IVE5_9PEZI</name>
<reference evidence="1" key="1">
    <citation type="submission" date="2022-11" db="EMBL/GenBank/DDBJ databases">
        <title>Genome Sequence of Nemania bipapillata.</title>
        <authorList>
            <person name="Buettner E."/>
        </authorList>
    </citation>
    <scope>NUCLEOTIDE SEQUENCE</scope>
    <source>
        <strain evidence="1">CP14</strain>
    </source>
</reference>
<accession>A0ACC2IVE5</accession>
<dbReference type="Proteomes" id="UP001153334">
    <property type="component" value="Unassembled WGS sequence"/>
</dbReference>
<sequence length="436" mass="47468">MSTSIRTSTSSGSPPQGTEAMYHDQAQGVDDANSASQEYDKHPHDQALAKKVSDAINKALDSAKRAASIAAPAAVTSAEAVLVRDLTSVAKLAAAAAAADAISKSILKVVAAEKAVEEARRNRSSSTASHTSPTPTSSDVSCKLPRAKPMMERKNHNTLRATVCGNNGKPTTTDYVITSVTYAAQPTALPITKTCKKRWSQACYHYSSVISNNPDWETLTCPQAAATTNYRPTLAATSTWGSQHNGNRELVDDAQNWMNPKYRQEQACARDEYPPAYLLDANNLAWKKSGVNTDGQLVRYISGTQNTGAGSMWKGICLKEPIKAISNDQDLLKEILKSTMTKGTPPNNKPHIEAFYVHIDVNHRPEFSITSWEQVVDPKDPDGLQANKCWPKDLAPHDPGFALLTYDQYYTQHGRTPEYDYSQPYVKGKNGPVNGP</sequence>
<organism evidence="1 2">
    <name type="scientific">Nemania bipapillata</name>
    <dbReference type="NCBI Taxonomy" id="110536"/>
    <lineage>
        <taxon>Eukaryota</taxon>
        <taxon>Fungi</taxon>
        <taxon>Dikarya</taxon>
        <taxon>Ascomycota</taxon>
        <taxon>Pezizomycotina</taxon>
        <taxon>Sordariomycetes</taxon>
        <taxon>Xylariomycetidae</taxon>
        <taxon>Xylariales</taxon>
        <taxon>Xylariaceae</taxon>
        <taxon>Nemania</taxon>
    </lineage>
</organism>
<keyword evidence="2" id="KW-1185">Reference proteome</keyword>
<dbReference type="EMBL" id="JAPESX010000958">
    <property type="protein sequence ID" value="KAJ8119108.1"/>
    <property type="molecule type" value="Genomic_DNA"/>
</dbReference>
<evidence type="ECO:0000313" key="2">
    <source>
        <dbReference type="Proteomes" id="UP001153334"/>
    </source>
</evidence>
<evidence type="ECO:0000313" key="1">
    <source>
        <dbReference type="EMBL" id="KAJ8119108.1"/>
    </source>
</evidence>
<gene>
    <name evidence="1" type="ORF">ONZ43_g3858</name>
</gene>